<feature type="transmembrane region" description="Helical" evidence="6">
    <location>
        <begin position="372"/>
        <end position="393"/>
    </location>
</feature>
<keyword evidence="9" id="KW-1185">Reference proteome</keyword>
<dbReference type="CDD" id="cd17328">
    <property type="entry name" value="MFS_spinster_like"/>
    <property type="match status" value="1"/>
</dbReference>
<keyword evidence="4 6" id="KW-1133">Transmembrane helix</keyword>
<dbReference type="Pfam" id="PF07690">
    <property type="entry name" value="MFS_1"/>
    <property type="match status" value="1"/>
</dbReference>
<evidence type="ECO:0000256" key="1">
    <source>
        <dbReference type="ARBA" id="ARBA00004141"/>
    </source>
</evidence>
<sequence>MMLVSASVVGERFMMAVMVGPIKAELHLSDTQIGLAKDMAVTLVYIIAVIPLARLADRWSKRKIVTLAAVTWSVAVLLCGQAKSFLLLLVGRAAIGLGEGAFTPPSQSWIADLFPMKQRATALAIFLLGASLGHLTGPALGGWLTSEYGWRHAMLMAAIPGFVLAPLVLLTLRDVAPGLADGHSAEATARQPFGSTLREIMAVRTLPLLILGASLTSLITMGLVSWTPAYMERSFGMSAREAGLGMGGALFLGSVIGHSLGGPIADFLGRRDVRWYIWIQIFSALGAMGVAFTMLSGPAGRVFPLIGLNMLIGGLSAAPLMAVISTLAPVHARSVTVAILMVSINIIGLGGGPLFVGWLSDTLAPLHGQESLGMAMRAVLLVGVPAAFLSLLASRTCVSDFARCQGRSPGTPAPATLH</sequence>
<dbReference type="SUPFAM" id="SSF103473">
    <property type="entry name" value="MFS general substrate transporter"/>
    <property type="match status" value="1"/>
</dbReference>
<evidence type="ECO:0000256" key="2">
    <source>
        <dbReference type="ARBA" id="ARBA00022448"/>
    </source>
</evidence>
<comment type="caution">
    <text evidence="8">The sequence shown here is derived from an EMBL/GenBank/DDBJ whole genome shotgun (WGS) entry which is preliminary data.</text>
</comment>
<proteinExistence type="predicted"/>
<feature type="transmembrane region" description="Helical" evidence="6">
    <location>
        <begin position="123"/>
        <end position="144"/>
    </location>
</feature>
<evidence type="ECO:0000313" key="9">
    <source>
        <dbReference type="Proteomes" id="UP000520156"/>
    </source>
</evidence>
<gene>
    <name evidence="8" type="ORF">H7F49_01655</name>
</gene>
<keyword evidence="2" id="KW-0813">Transport</keyword>
<dbReference type="PROSITE" id="PS50850">
    <property type="entry name" value="MFS"/>
    <property type="match status" value="1"/>
</dbReference>
<protein>
    <submittedName>
        <fullName evidence="8">MFS transporter</fullName>
    </submittedName>
</protein>
<accession>A0A7X1KAV0</accession>
<feature type="domain" description="Major facilitator superfamily (MFS) profile" evidence="7">
    <location>
        <begin position="1"/>
        <end position="402"/>
    </location>
</feature>
<feature type="transmembrane region" description="Helical" evidence="6">
    <location>
        <begin position="206"/>
        <end position="226"/>
    </location>
</feature>
<dbReference type="Proteomes" id="UP000520156">
    <property type="component" value="Unassembled WGS sequence"/>
</dbReference>
<dbReference type="InterPro" id="IPR036259">
    <property type="entry name" value="MFS_trans_sf"/>
</dbReference>
<dbReference type="PANTHER" id="PTHR23505">
    <property type="entry name" value="SPINSTER"/>
    <property type="match status" value="1"/>
</dbReference>
<evidence type="ECO:0000259" key="7">
    <source>
        <dbReference type="PROSITE" id="PS50850"/>
    </source>
</evidence>
<organism evidence="8 9">
    <name type="scientific">Novosphingobium aerophilum</name>
    <dbReference type="NCBI Taxonomy" id="2839843"/>
    <lineage>
        <taxon>Bacteria</taxon>
        <taxon>Pseudomonadati</taxon>
        <taxon>Pseudomonadota</taxon>
        <taxon>Alphaproteobacteria</taxon>
        <taxon>Sphingomonadales</taxon>
        <taxon>Sphingomonadaceae</taxon>
        <taxon>Novosphingobium</taxon>
    </lineage>
</organism>
<feature type="transmembrane region" description="Helical" evidence="6">
    <location>
        <begin position="302"/>
        <end position="323"/>
    </location>
</feature>
<feature type="transmembrane region" description="Helical" evidence="6">
    <location>
        <begin position="150"/>
        <end position="172"/>
    </location>
</feature>
<feature type="transmembrane region" description="Helical" evidence="6">
    <location>
        <begin position="34"/>
        <end position="53"/>
    </location>
</feature>
<dbReference type="InterPro" id="IPR011701">
    <property type="entry name" value="MFS"/>
</dbReference>
<feature type="transmembrane region" description="Helical" evidence="6">
    <location>
        <begin position="246"/>
        <end position="268"/>
    </location>
</feature>
<dbReference type="GO" id="GO:0016020">
    <property type="term" value="C:membrane"/>
    <property type="evidence" value="ECO:0007669"/>
    <property type="project" value="UniProtKB-SubCell"/>
</dbReference>
<dbReference type="InterPro" id="IPR044770">
    <property type="entry name" value="MFS_spinster-like"/>
</dbReference>
<dbReference type="GO" id="GO:0022857">
    <property type="term" value="F:transmembrane transporter activity"/>
    <property type="evidence" value="ECO:0007669"/>
    <property type="project" value="InterPro"/>
</dbReference>
<evidence type="ECO:0000256" key="3">
    <source>
        <dbReference type="ARBA" id="ARBA00022692"/>
    </source>
</evidence>
<evidence type="ECO:0000256" key="4">
    <source>
        <dbReference type="ARBA" id="ARBA00022989"/>
    </source>
</evidence>
<comment type="subcellular location">
    <subcellularLocation>
        <location evidence="1">Membrane</location>
        <topology evidence="1">Multi-pass membrane protein</topology>
    </subcellularLocation>
</comment>
<evidence type="ECO:0000256" key="6">
    <source>
        <dbReference type="SAM" id="Phobius"/>
    </source>
</evidence>
<evidence type="ECO:0000256" key="5">
    <source>
        <dbReference type="ARBA" id="ARBA00023136"/>
    </source>
</evidence>
<dbReference type="AlphaFoldDB" id="A0A7X1KAV0"/>
<dbReference type="Gene3D" id="1.20.1250.20">
    <property type="entry name" value="MFS general substrate transporter like domains"/>
    <property type="match status" value="2"/>
</dbReference>
<dbReference type="EMBL" id="JACLAU010000001">
    <property type="protein sequence ID" value="MBC2650407.1"/>
    <property type="molecule type" value="Genomic_DNA"/>
</dbReference>
<feature type="transmembrane region" description="Helical" evidence="6">
    <location>
        <begin position="335"/>
        <end position="360"/>
    </location>
</feature>
<reference evidence="8 9" key="1">
    <citation type="submission" date="2020-08" db="EMBL/GenBank/DDBJ databases">
        <title>The genome sequence of Novosphingobium flavum 4Y4.</title>
        <authorList>
            <person name="Liu Y."/>
        </authorList>
    </citation>
    <scope>NUCLEOTIDE SEQUENCE [LARGE SCALE GENOMIC DNA]</scope>
    <source>
        <strain evidence="8 9">4Y4</strain>
    </source>
</reference>
<keyword evidence="3 6" id="KW-0812">Transmembrane</keyword>
<evidence type="ECO:0000313" key="8">
    <source>
        <dbReference type="EMBL" id="MBC2650407.1"/>
    </source>
</evidence>
<name>A0A7X1KAV0_9SPHN</name>
<dbReference type="InterPro" id="IPR020846">
    <property type="entry name" value="MFS_dom"/>
</dbReference>
<dbReference type="PANTHER" id="PTHR23505:SF79">
    <property type="entry name" value="PROTEIN SPINSTER"/>
    <property type="match status" value="1"/>
</dbReference>
<keyword evidence="5 6" id="KW-0472">Membrane</keyword>
<feature type="transmembrane region" description="Helical" evidence="6">
    <location>
        <begin position="275"/>
        <end position="296"/>
    </location>
</feature>